<protein>
    <submittedName>
        <fullName evidence="1">Uncharacterized protein</fullName>
    </submittedName>
</protein>
<reference evidence="1 2" key="1">
    <citation type="submission" date="2024-01" db="EMBL/GenBank/DDBJ databases">
        <title>The complete chloroplast genome sequence of Lithospermum erythrorhizon: insights into the phylogenetic relationship among Boraginaceae species and the maternal lineages of purple gromwells.</title>
        <authorList>
            <person name="Okada T."/>
            <person name="Watanabe K."/>
        </authorList>
    </citation>
    <scope>NUCLEOTIDE SEQUENCE [LARGE SCALE GENOMIC DNA]</scope>
</reference>
<sequence length="196" mass="21602">MPYFSQNGCKEELANREPLSDTKIRGIPKQGIAEGHFPTFDKPRIFGRNSLNPWPLWARNIMCELPWISDIAPPIHAESEASLLSFPRLYYVIRICLTLKDRISSNPATTTSYSASLLVASKLNRSAYSISIPLGPRISNPTPDPLLFLAPSTYTVHFGGGSRRLSSGPLIRCGSLVVHSTMQSARAWALILAYGS</sequence>
<name>A0AAV3RRZ3_LITER</name>
<evidence type="ECO:0000313" key="2">
    <source>
        <dbReference type="Proteomes" id="UP001454036"/>
    </source>
</evidence>
<proteinExistence type="predicted"/>
<dbReference type="Proteomes" id="UP001454036">
    <property type="component" value="Unassembled WGS sequence"/>
</dbReference>
<comment type="caution">
    <text evidence="1">The sequence shown here is derived from an EMBL/GenBank/DDBJ whole genome shotgun (WGS) entry which is preliminary data.</text>
</comment>
<evidence type="ECO:0000313" key="1">
    <source>
        <dbReference type="EMBL" id="GAA0184488.1"/>
    </source>
</evidence>
<organism evidence="1 2">
    <name type="scientific">Lithospermum erythrorhizon</name>
    <name type="common">Purple gromwell</name>
    <name type="synonym">Lithospermum officinale var. erythrorhizon</name>
    <dbReference type="NCBI Taxonomy" id="34254"/>
    <lineage>
        <taxon>Eukaryota</taxon>
        <taxon>Viridiplantae</taxon>
        <taxon>Streptophyta</taxon>
        <taxon>Embryophyta</taxon>
        <taxon>Tracheophyta</taxon>
        <taxon>Spermatophyta</taxon>
        <taxon>Magnoliopsida</taxon>
        <taxon>eudicotyledons</taxon>
        <taxon>Gunneridae</taxon>
        <taxon>Pentapetalae</taxon>
        <taxon>asterids</taxon>
        <taxon>lamiids</taxon>
        <taxon>Boraginales</taxon>
        <taxon>Boraginaceae</taxon>
        <taxon>Boraginoideae</taxon>
        <taxon>Lithospermeae</taxon>
        <taxon>Lithospermum</taxon>
    </lineage>
</organism>
<dbReference type="AlphaFoldDB" id="A0AAV3RRZ3"/>
<dbReference type="EMBL" id="BAABME010011939">
    <property type="protein sequence ID" value="GAA0184488.1"/>
    <property type="molecule type" value="Genomic_DNA"/>
</dbReference>
<gene>
    <name evidence="1" type="ORF">LIER_31776</name>
</gene>
<accession>A0AAV3RRZ3</accession>
<keyword evidence="2" id="KW-1185">Reference proteome</keyword>